<evidence type="ECO:0000313" key="2">
    <source>
        <dbReference type="EMBL" id="GJM88698.1"/>
    </source>
</evidence>
<keyword evidence="4" id="KW-1185">Reference proteome</keyword>
<evidence type="ECO:0000259" key="1">
    <source>
        <dbReference type="Pfam" id="PF12937"/>
    </source>
</evidence>
<dbReference type="GO" id="GO:0005634">
    <property type="term" value="C:nucleus"/>
    <property type="evidence" value="ECO:0007669"/>
    <property type="project" value="TreeGrafter"/>
</dbReference>
<gene>
    <name evidence="2" type="primary">ga04794</name>
    <name evidence="3" type="synonym">ga05249</name>
    <name evidence="2" type="ORF">PR202_ga04794</name>
    <name evidence="3" type="ORF">PR202_ga05249</name>
</gene>
<protein>
    <recommendedName>
        <fullName evidence="1">F-box domain-containing protein</fullName>
    </recommendedName>
</protein>
<evidence type="ECO:0000313" key="4">
    <source>
        <dbReference type="Proteomes" id="UP001054889"/>
    </source>
</evidence>
<dbReference type="InterPro" id="IPR036047">
    <property type="entry name" value="F-box-like_dom_sf"/>
</dbReference>
<evidence type="ECO:0000313" key="3">
    <source>
        <dbReference type="EMBL" id="GJM89101.1"/>
    </source>
</evidence>
<dbReference type="Proteomes" id="UP001054889">
    <property type="component" value="Unassembled WGS sequence"/>
</dbReference>
<dbReference type="Gene3D" id="1.20.1280.50">
    <property type="match status" value="1"/>
</dbReference>
<dbReference type="EMBL" id="BQKI01000002">
    <property type="protein sequence ID" value="GJM88698.1"/>
    <property type="molecule type" value="Genomic_DNA"/>
</dbReference>
<accession>A0AAV5BSY6</accession>
<proteinExistence type="predicted"/>
<dbReference type="EMBL" id="BQKI01000002">
    <property type="protein sequence ID" value="GJM89101.1"/>
    <property type="molecule type" value="Genomic_DNA"/>
</dbReference>
<reference evidence="2" key="2">
    <citation type="submission" date="2021-12" db="EMBL/GenBank/DDBJ databases">
        <title>Resequencing data analysis of finger millet.</title>
        <authorList>
            <person name="Hatakeyama M."/>
            <person name="Aluri S."/>
            <person name="Balachadran M.T."/>
            <person name="Sivarajan S.R."/>
            <person name="Poveda L."/>
            <person name="Shimizu-Inatsugi R."/>
            <person name="Schlapbach R."/>
            <person name="Sreeman S.M."/>
            <person name="Shimizu K.K."/>
        </authorList>
    </citation>
    <scope>NUCLEOTIDE SEQUENCE</scope>
</reference>
<feature type="domain" description="F-box" evidence="1">
    <location>
        <begin position="95"/>
        <end position="135"/>
    </location>
</feature>
<dbReference type="AlphaFoldDB" id="A0AAV5BSY6"/>
<dbReference type="PANTHER" id="PTHR47149">
    <property type="entry name" value="F-BOX PROTEIN RMF"/>
    <property type="match status" value="1"/>
</dbReference>
<dbReference type="GO" id="GO:0061458">
    <property type="term" value="P:reproductive system development"/>
    <property type="evidence" value="ECO:0007669"/>
    <property type="project" value="TreeGrafter"/>
</dbReference>
<name>A0AAV5BSY6_ELECO</name>
<dbReference type="SUPFAM" id="SSF81383">
    <property type="entry name" value="F-box domain"/>
    <property type="match status" value="1"/>
</dbReference>
<dbReference type="Pfam" id="PF12937">
    <property type="entry name" value="F-box-like"/>
    <property type="match status" value="1"/>
</dbReference>
<comment type="caution">
    <text evidence="2">The sequence shown here is derived from an EMBL/GenBank/DDBJ whole genome shotgun (WGS) entry which is preliminary data.</text>
</comment>
<organism evidence="2 4">
    <name type="scientific">Eleusine coracana subsp. coracana</name>
    <dbReference type="NCBI Taxonomy" id="191504"/>
    <lineage>
        <taxon>Eukaryota</taxon>
        <taxon>Viridiplantae</taxon>
        <taxon>Streptophyta</taxon>
        <taxon>Embryophyta</taxon>
        <taxon>Tracheophyta</taxon>
        <taxon>Spermatophyta</taxon>
        <taxon>Magnoliopsida</taxon>
        <taxon>Liliopsida</taxon>
        <taxon>Poales</taxon>
        <taxon>Poaceae</taxon>
        <taxon>PACMAD clade</taxon>
        <taxon>Chloridoideae</taxon>
        <taxon>Cynodonteae</taxon>
        <taxon>Eleusininae</taxon>
        <taxon>Eleusine</taxon>
    </lineage>
</organism>
<sequence>MELKKCPRQSRVDPDLVSSSPTLLLRNQAQRPREAAELAEQQRPRKKARCARLGVRNPVAGLHPTSCFRLVWSLPPPKPTHVLLPRHPFNCYEKDIWTEIAKHLCGYDLVCLALTCRWFHLLIADDSIWRHAFIRDLSLPVTYVPPPRPLHRSWRCLYAAAFDGSHSYCYHQRHKHIDGSRMGGFLLDTPYMLLTGKLPLPRWVPKEVHVQLSIEMIGAGMLHNARPGIWIADRHLVQCHACNGSQCTGVVQVLDVRHSELFVEEYWDGTWEYEDLGEHFMDEEAATACCAVFNHNCLSLSHASIVRHTKSWIRKHDDLRPMACLTPYAVVINSNLQENKGLLSKFQGMRDMTGDRRIVSVRIMQQLI</sequence>
<dbReference type="PANTHER" id="PTHR47149:SF1">
    <property type="entry name" value="F-BOX PROTEIN RMF"/>
    <property type="match status" value="1"/>
</dbReference>
<reference evidence="2" key="1">
    <citation type="journal article" date="2018" name="DNA Res.">
        <title>Multiple hybrid de novo genome assembly of finger millet, an orphan allotetraploid crop.</title>
        <authorList>
            <person name="Hatakeyama M."/>
            <person name="Aluri S."/>
            <person name="Balachadran M.T."/>
            <person name="Sivarajan S.R."/>
            <person name="Patrignani A."/>
            <person name="Gruter S."/>
            <person name="Poveda L."/>
            <person name="Shimizu-Inatsugi R."/>
            <person name="Baeten J."/>
            <person name="Francoijs K.J."/>
            <person name="Nataraja K.N."/>
            <person name="Reddy Y.A.N."/>
            <person name="Phadnis S."/>
            <person name="Ravikumar R.L."/>
            <person name="Schlapbach R."/>
            <person name="Sreeman S.M."/>
            <person name="Shimizu K.K."/>
        </authorList>
    </citation>
    <scope>NUCLEOTIDE SEQUENCE</scope>
</reference>
<dbReference type="InterPro" id="IPR001810">
    <property type="entry name" value="F-box_dom"/>
</dbReference>